<dbReference type="EMBL" id="KN833695">
    <property type="protein sequence ID" value="KIK27796.1"/>
    <property type="molecule type" value="Genomic_DNA"/>
</dbReference>
<organism evidence="1 2">
    <name type="scientific">Pisolithus microcarpus 441</name>
    <dbReference type="NCBI Taxonomy" id="765257"/>
    <lineage>
        <taxon>Eukaryota</taxon>
        <taxon>Fungi</taxon>
        <taxon>Dikarya</taxon>
        <taxon>Basidiomycota</taxon>
        <taxon>Agaricomycotina</taxon>
        <taxon>Agaricomycetes</taxon>
        <taxon>Agaricomycetidae</taxon>
        <taxon>Boletales</taxon>
        <taxon>Sclerodermatineae</taxon>
        <taxon>Pisolithaceae</taxon>
        <taxon>Pisolithus</taxon>
    </lineage>
</organism>
<keyword evidence="2" id="KW-1185">Reference proteome</keyword>
<accession>A0A0C9ZEM8</accession>
<dbReference type="Proteomes" id="UP000054018">
    <property type="component" value="Unassembled WGS sequence"/>
</dbReference>
<sequence>MDQAQDTLSTYNYSHVAGKEQLKALGLWPVENVFWQIKNSDPHTALSFDHLHASHDSVGGRYTLQDIKKILSVLGCEAEAKVEDYISKFPQWRGLSHFKNVLNATFSDGNEKHDLAKEIFYACLSIFTKDWTLEGYRLLHVLTSYLELDSLIGLDGIEGIC</sequence>
<dbReference type="STRING" id="765257.A0A0C9ZEM8"/>
<dbReference type="OrthoDB" id="2682175at2759"/>
<gene>
    <name evidence="1" type="ORF">PISMIDRAFT_8179</name>
</gene>
<dbReference type="AlphaFoldDB" id="A0A0C9ZEM8"/>
<name>A0A0C9ZEM8_9AGAM</name>
<dbReference type="HOGENOM" id="CLU_139306_0_0_1"/>
<evidence type="ECO:0000313" key="2">
    <source>
        <dbReference type="Proteomes" id="UP000054018"/>
    </source>
</evidence>
<evidence type="ECO:0000313" key="1">
    <source>
        <dbReference type="EMBL" id="KIK27796.1"/>
    </source>
</evidence>
<reference evidence="2" key="2">
    <citation type="submission" date="2015-01" db="EMBL/GenBank/DDBJ databases">
        <title>Evolutionary Origins and Diversification of the Mycorrhizal Mutualists.</title>
        <authorList>
            <consortium name="DOE Joint Genome Institute"/>
            <consortium name="Mycorrhizal Genomics Consortium"/>
            <person name="Kohler A."/>
            <person name="Kuo A."/>
            <person name="Nagy L.G."/>
            <person name="Floudas D."/>
            <person name="Copeland A."/>
            <person name="Barry K.W."/>
            <person name="Cichocki N."/>
            <person name="Veneault-Fourrey C."/>
            <person name="LaButti K."/>
            <person name="Lindquist E.A."/>
            <person name="Lipzen A."/>
            <person name="Lundell T."/>
            <person name="Morin E."/>
            <person name="Murat C."/>
            <person name="Riley R."/>
            <person name="Ohm R."/>
            <person name="Sun H."/>
            <person name="Tunlid A."/>
            <person name="Henrissat B."/>
            <person name="Grigoriev I.V."/>
            <person name="Hibbett D.S."/>
            <person name="Martin F."/>
        </authorList>
    </citation>
    <scope>NUCLEOTIDE SEQUENCE [LARGE SCALE GENOMIC DNA]</scope>
    <source>
        <strain evidence="2">441</strain>
    </source>
</reference>
<proteinExistence type="predicted"/>
<protein>
    <submittedName>
        <fullName evidence="1">Uncharacterized protein</fullName>
    </submittedName>
</protein>
<reference evidence="1 2" key="1">
    <citation type="submission" date="2014-04" db="EMBL/GenBank/DDBJ databases">
        <authorList>
            <consortium name="DOE Joint Genome Institute"/>
            <person name="Kuo A."/>
            <person name="Kohler A."/>
            <person name="Costa M.D."/>
            <person name="Nagy L.G."/>
            <person name="Floudas D."/>
            <person name="Copeland A."/>
            <person name="Barry K.W."/>
            <person name="Cichocki N."/>
            <person name="Veneault-Fourrey C."/>
            <person name="LaButti K."/>
            <person name="Lindquist E.A."/>
            <person name="Lipzen A."/>
            <person name="Lundell T."/>
            <person name="Morin E."/>
            <person name="Murat C."/>
            <person name="Sun H."/>
            <person name="Tunlid A."/>
            <person name="Henrissat B."/>
            <person name="Grigoriev I.V."/>
            <person name="Hibbett D.S."/>
            <person name="Martin F."/>
            <person name="Nordberg H.P."/>
            <person name="Cantor M.N."/>
            <person name="Hua S.X."/>
        </authorList>
    </citation>
    <scope>NUCLEOTIDE SEQUENCE [LARGE SCALE GENOMIC DNA]</scope>
    <source>
        <strain evidence="1 2">441</strain>
    </source>
</reference>